<dbReference type="EMBL" id="CM042012">
    <property type="protein sequence ID" value="KAI3751029.1"/>
    <property type="molecule type" value="Genomic_DNA"/>
</dbReference>
<evidence type="ECO:0000313" key="1">
    <source>
        <dbReference type="EMBL" id="KAI3751029.1"/>
    </source>
</evidence>
<reference evidence="2" key="1">
    <citation type="journal article" date="2022" name="Mol. Ecol. Resour.">
        <title>The genomes of chicory, endive, great burdock and yacon provide insights into Asteraceae palaeo-polyploidization history and plant inulin production.</title>
        <authorList>
            <person name="Fan W."/>
            <person name="Wang S."/>
            <person name="Wang H."/>
            <person name="Wang A."/>
            <person name="Jiang F."/>
            <person name="Liu H."/>
            <person name="Zhao H."/>
            <person name="Xu D."/>
            <person name="Zhang Y."/>
        </authorList>
    </citation>
    <scope>NUCLEOTIDE SEQUENCE [LARGE SCALE GENOMIC DNA]</scope>
    <source>
        <strain evidence="2">cv. Punajuju</strain>
    </source>
</reference>
<gene>
    <name evidence="1" type="ORF">L2E82_22028</name>
</gene>
<protein>
    <submittedName>
        <fullName evidence="1">Uncharacterized protein</fullName>
    </submittedName>
</protein>
<proteinExistence type="predicted"/>
<dbReference type="Proteomes" id="UP001055811">
    <property type="component" value="Linkage Group LG04"/>
</dbReference>
<comment type="caution">
    <text evidence="1">The sequence shown here is derived from an EMBL/GenBank/DDBJ whole genome shotgun (WGS) entry which is preliminary data.</text>
</comment>
<reference evidence="1 2" key="2">
    <citation type="journal article" date="2022" name="Mol. Ecol. Resour.">
        <title>The genomes of chicory, endive, great burdock and yacon provide insights into Asteraceae paleo-polyploidization history and plant inulin production.</title>
        <authorList>
            <person name="Fan W."/>
            <person name="Wang S."/>
            <person name="Wang H."/>
            <person name="Wang A."/>
            <person name="Jiang F."/>
            <person name="Liu H."/>
            <person name="Zhao H."/>
            <person name="Xu D."/>
            <person name="Zhang Y."/>
        </authorList>
    </citation>
    <scope>NUCLEOTIDE SEQUENCE [LARGE SCALE GENOMIC DNA]</scope>
    <source>
        <strain evidence="2">cv. Punajuju</strain>
        <tissue evidence="1">Leaves</tissue>
    </source>
</reference>
<name>A0ACB9DWB9_CICIN</name>
<organism evidence="1 2">
    <name type="scientific">Cichorium intybus</name>
    <name type="common">Chicory</name>
    <dbReference type="NCBI Taxonomy" id="13427"/>
    <lineage>
        <taxon>Eukaryota</taxon>
        <taxon>Viridiplantae</taxon>
        <taxon>Streptophyta</taxon>
        <taxon>Embryophyta</taxon>
        <taxon>Tracheophyta</taxon>
        <taxon>Spermatophyta</taxon>
        <taxon>Magnoliopsida</taxon>
        <taxon>eudicotyledons</taxon>
        <taxon>Gunneridae</taxon>
        <taxon>Pentapetalae</taxon>
        <taxon>asterids</taxon>
        <taxon>campanulids</taxon>
        <taxon>Asterales</taxon>
        <taxon>Asteraceae</taxon>
        <taxon>Cichorioideae</taxon>
        <taxon>Cichorieae</taxon>
        <taxon>Cichoriinae</taxon>
        <taxon>Cichorium</taxon>
    </lineage>
</organism>
<accession>A0ACB9DWB9</accession>
<sequence>MANTGDGWTHVSGRRKRPPEKLGVITMFVSNLPEKVSKGELWKVFGKFGELSDVYIAQKKDANKRNFAFVRFKNNRNQSNIEAALQNISIAGRLLQVNVAKFDRKQQAMKGDFQYRRASETVKIPSDKRWNTRGVRTFASVVAGCDVQPPPPPPASIPVSLFPNPVMTEWIDNELTYMGVAHSMEHLHSLNPGIATGDDDAFSMKYAGGLRVYLRFRSSNDVIAFSRVKDDWFTEFSRANQSQFHFERVTWLKVFGLPSKLWDRDNFNRIAGKFGQILVPFEASFEARDLSQGRICILTESRKRIDEEVLIECEGQLMNISVLEFEDGWFPLSSNGSDVEEERIDSDGCSDNDSDGISDTIMFGDDTDDIEDGEIVGDETVAVEDSFRRETVGDGIPDQAGETRGDGSDSQQPFINCMHGKPGNMLGESHQPGGVSSPEMNSANIKKFDPNESDNVSFGELKKMIPNGCFGPFNHNRVVPPPAGPIGDVCMDQDSVRNISLGGMDTMGPDRDFTGSYTKRRRIRVSDQCDGNIPPPPNFEYPIRAFCFTSISASLSSSSILPEILDLSIKSPLLGQQLSILLSISIRASLSFRSSADSLENSMNLHSRIAFLIAFSLFRSLESRAPYPMKS</sequence>
<evidence type="ECO:0000313" key="2">
    <source>
        <dbReference type="Proteomes" id="UP001055811"/>
    </source>
</evidence>
<keyword evidence="2" id="KW-1185">Reference proteome</keyword>